<keyword evidence="2" id="KW-1185">Reference proteome</keyword>
<gene>
    <name evidence="1" type="ORF">VHEMI04668</name>
</gene>
<reference evidence="1 2" key="1">
    <citation type="journal article" date="2015" name="Genome Announc.">
        <title>Draft Genome Sequence and Gene Annotation of the Entomopathogenic Fungus Verticillium hemipterigenum.</title>
        <authorList>
            <person name="Horn F."/>
            <person name="Habel A."/>
            <person name="Scharf D.H."/>
            <person name="Dworschak J."/>
            <person name="Brakhage A.A."/>
            <person name="Guthke R."/>
            <person name="Hertweck C."/>
            <person name="Linde J."/>
        </authorList>
    </citation>
    <scope>NUCLEOTIDE SEQUENCE [LARGE SCALE GENOMIC DNA]</scope>
</reference>
<dbReference type="EMBL" id="CDHN01000002">
    <property type="protein sequence ID" value="CEJ88276.1"/>
    <property type="molecule type" value="Genomic_DNA"/>
</dbReference>
<sequence length="259" mass="28480">MKHLRVIFSISISTPYTNCKNMKSNRILAVAGVAVAASHATASTTALGEKNIPVLEVSKAFKIVVHVTDKSMDQKPSIENHMVIPNPAGKYHPFRPARVSFDASDIDFYTNEIPFHLRGTQEDAMAGRGNIAGSVSYVPKRPFDIPMQIEKAQDETRPWLRNVTIGYDGGQNVEFVNLTASTNLISEAISDAKFIACPGEEVEIRAIDAKAHSDIPVGCTPIRLFPECVQPESPMYPQVYEKAPFARCYKAGSDYSAFD</sequence>
<proteinExistence type="predicted"/>
<accession>A0A0A1TGV3</accession>
<evidence type="ECO:0000313" key="2">
    <source>
        <dbReference type="Proteomes" id="UP000039046"/>
    </source>
</evidence>
<dbReference type="HOGENOM" id="CLU_1050481_0_0_1"/>
<dbReference type="AlphaFoldDB" id="A0A0A1TGV3"/>
<name>A0A0A1TGV3_9HYPO</name>
<evidence type="ECO:0000313" key="1">
    <source>
        <dbReference type="EMBL" id="CEJ88276.1"/>
    </source>
</evidence>
<organism evidence="1 2">
    <name type="scientific">[Torrubiella] hemipterigena</name>
    <dbReference type="NCBI Taxonomy" id="1531966"/>
    <lineage>
        <taxon>Eukaryota</taxon>
        <taxon>Fungi</taxon>
        <taxon>Dikarya</taxon>
        <taxon>Ascomycota</taxon>
        <taxon>Pezizomycotina</taxon>
        <taxon>Sordariomycetes</taxon>
        <taxon>Hypocreomycetidae</taxon>
        <taxon>Hypocreales</taxon>
        <taxon>Clavicipitaceae</taxon>
        <taxon>Clavicipitaceae incertae sedis</taxon>
        <taxon>'Torrubiella' clade</taxon>
    </lineage>
</organism>
<dbReference type="Proteomes" id="UP000039046">
    <property type="component" value="Unassembled WGS sequence"/>
</dbReference>
<protein>
    <submittedName>
        <fullName evidence="1">Uncharacterized protein</fullName>
    </submittedName>
</protein>